<reference evidence="2" key="1">
    <citation type="submission" date="2018-05" db="EMBL/GenBank/DDBJ databases">
        <title>Ignatzschineria dubaiensis sp. nov., isolated from necrotic foot tissues of dromedaries (Camelus dromedarius) and associated maggots in Dubai, United Arab Emirates.</title>
        <authorList>
            <person name="Tsang C.C."/>
            <person name="Tang J.Y.M."/>
            <person name="Fong J.Y.H."/>
            <person name="Kinne J."/>
            <person name="Lee H.H."/>
            <person name="Joseph M."/>
            <person name="Jose S."/>
            <person name="Schuster R.K."/>
            <person name="Tang Y."/>
            <person name="Sivakumar S."/>
            <person name="Chen J.H.K."/>
            <person name="Teng J.L.L."/>
            <person name="Lau S.K.P."/>
            <person name="Wernery U."/>
            <person name="Woo P.C.Y."/>
        </authorList>
    </citation>
    <scope>NUCLEOTIDE SEQUENCE [LARGE SCALE GENOMIC DNA]</scope>
    <source>
        <strain evidence="2">UAE-HKU57</strain>
    </source>
</reference>
<evidence type="ECO:0000313" key="1">
    <source>
        <dbReference type="EMBL" id="PWD87845.1"/>
    </source>
</evidence>
<dbReference type="RefSeq" id="WP_109217757.1">
    <property type="nucleotide sequence ID" value="NZ_QEWW01000001.1"/>
</dbReference>
<accession>A0A2U2AT90</accession>
<dbReference type="AlphaFoldDB" id="A0A2U2AT90"/>
<dbReference type="Proteomes" id="UP000245059">
    <property type="component" value="Unassembled WGS sequence"/>
</dbReference>
<name>A0A2U2AT90_9GAMM</name>
<proteinExistence type="predicted"/>
<protein>
    <submittedName>
        <fullName evidence="1">Uncharacterized protein</fullName>
    </submittedName>
</protein>
<sequence length="204" mass="23799">MELKVDNQTVFHLYQEIGKSSSFSKVALFNCAGDIELNDDKVEKFLPKAEITALFERLQNLGVEALLNYRLYLYRKQYGEAVPLLKVADVQYQATHNDNEESAESEIISRALQHIIDFNLYQMILDDSSHATFNILRETLFTIEDYCLQIEHTISLRTTPSNKNGSKKDELQLKLIEDEKMMRRYYDELHLITDLAIKELKKRS</sequence>
<evidence type="ECO:0000313" key="2">
    <source>
        <dbReference type="Proteomes" id="UP000245059"/>
    </source>
</evidence>
<comment type="caution">
    <text evidence="1">The sequence shown here is derived from an EMBL/GenBank/DDBJ whole genome shotgun (WGS) entry which is preliminary data.</text>
</comment>
<gene>
    <name evidence="1" type="ORF">DC077_00755</name>
</gene>
<organism evidence="1 2">
    <name type="scientific">Ignatzschineria cameli</name>
    <dbReference type="NCBI Taxonomy" id="2182793"/>
    <lineage>
        <taxon>Bacteria</taxon>
        <taxon>Pseudomonadati</taxon>
        <taxon>Pseudomonadota</taxon>
        <taxon>Gammaproteobacteria</taxon>
        <taxon>Cardiobacteriales</taxon>
        <taxon>Ignatzschineriaceae</taxon>
        <taxon>Ignatzschineria</taxon>
    </lineage>
</organism>
<dbReference type="EMBL" id="QEWW01000001">
    <property type="protein sequence ID" value="PWD87845.1"/>
    <property type="molecule type" value="Genomic_DNA"/>
</dbReference>